<sequence>MGRTELTRRHLLTAATAAGASGTLAACSGPGPGGGAPADAPHASAAERARRAETILRRRSAAVSGVLLAGYDEVLGAHPALGARLAPLREAAARHLAALEPRGGRAPGAASPAPAGAVPGPAGSPSPAPRSGAGPFPRGVPAEPDAALGELAALATRTAAAHTAALADAPPELARLLASVAAAGAAQAYLLGPGGRG</sequence>
<keyword evidence="3" id="KW-1185">Reference proteome</keyword>
<reference evidence="2" key="1">
    <citation type="submission" date="2022-04" db="EMBL/GenBank/DDBJ databases">
        <title>Systematic whole-genome sequencing reveals an unexpected diversity among actinomycetoma pathogens and provides insights into their antibacterial susceptibilities.</title>
        <authorList>
            <person name="Watson A.K."/>
            <person name="Kepplinger B."/>
            <person name="Bakhiet S.M."/>
            <person name="Mhmoud N.A."/>
            <person name="Chapman J."/>
            <person name="Allenby N."/>
            <person name="Mickiewicz K."/>
            <person name="Goodfellow M."/>
            <person name="Fahal A.H."/>
            <person name="Errington J."/>
        </authorList>
    </citation>
    <scope>NUCLEOTIDE SEQUENCE</scope>
    <source>
        <strain evidence="2">SD 504</strain>
    </source>
</reference>
<feature type="region of interest" description="Disordered" evidence="1">
    <location>
        <begin position="102"/>
        <end position="142"/>
    </location>
</feature>
<dbReference type="InterPro" id="IPR006311">
    <property type="entry name" value="TAT_signal"/>
</dbReference>
<feature type="compositionally biased region" description="Low complexity" evidence="1">
    <location>
        <begin position="107"/>
        <end position="121"/>
    </location>
</feature>
<dbReference type="PROSITE" id="PS51257">
    <property type="entry name" value="PROKAR_LIPOPROTEIN"/>
    <property type="match status" value="1"/>
</dbReference>
<dbReference type="PROSITE" id="PS51318">
    <property type="entry name" value="TAT"/>
    <property type="match status" value="1"/>
</dbReference>
<name>A0ABY4TJH5_9ACTN</name>
<evidence type="ECO:0008006" key="4">
    <source>
        <dbReference type="Google" id="ProtNLM"/>
    </source>
</evidence>
<feature type="compositionally biased region" description="Low complexity" evidence="1">
    <location>
        <begin position="129"/>
        <end position="142"/>
    </location>
</feature>
<dbReference type="RefSeq" id="WP_255114282.1">
    <property type="nucleotide sequence ID" value="NZ_CP095474.1"/>
</dbReference>
<feature type="region of interest" description="Disordered" evidence="1">
    <location>
        <begin position="28"/>
        <end position="50"/>
    </location>
</feature>
<dbReference type="EMBL" id="CP095474">
    <property type="protein sequence ID" value="URN17806.1"/>
    <property type="molecule type" value="Genomic_DNA"/>
</dbReference>
<evidence type="ECO:0000256" key="1">
    <source>
        <dbReference type="SAM" id="MobiDB-lite"/>
    </source>
</evidence>
<dbReference type="Proteomes" id="UP001056383">
    <property type="component" value="Chromosome"/>
</dbReference>
<gene>
    <name evidence="2" type="ORF">MW084_19805</name>
</gene>
<proteinExistence type="predicted"/>
<protein>
    <recommendedName>
        <fullName evidence="4">Lipoprotein</fullName>
    </recommendedName>
</protein>
<organism evidence="2 3">
    <name type="scientific">Streptomyces sudanensis</name>
    <dbReference type="NCBI Taxonomy" id="436397"/>
    <lineage>
        <taxon>Bacteria</taxon>
        <taxon>Bacillati</taxon>
        <taxon>Actinomycetota</taxon>
        <taxon>Actinomycetes</taxon>
        <taxon>Kitasatosporales</taxon>
        <taxon>Streptomycetaceae</taxon>
        <taxon>Streptomyces</taxon>
    </lineage>
</organism>
<accession>A0ABY4TJH5</accession>
<evidence type="ECO:0000313" key="3">
    <source>
        <dbReference type="Proteomes" id="UP001056383"/>
    </source>
</evidence>
<evidence type="ECO:0000313" key="2">
    <source>
        <dbReference type="EMBL" id="URN17806.1"/>
    </source>
</evidence>